<dbReference type="EMBL" id="QTTT01000001">
    <property type="protein sequence ID" value="REE96146.1"/>
    <property type="molecule type" value="Genomic_DNA"/>
</dbReference>
<evidence type="ECO:0000259" key="6">
    <source>
        <dbReference type="PROSITE" id="PS50109"/>
    </source>
</evidence>
<comment type="catalytic activity">
    <reaction evidence="1">
        <text>ATP + protein L-histidine = ADP + protein N-phospho-L-histidine.</text>
        <dbReference type="EC" id="2.7.13.3"/>
    </reaction>
</comment>
<evidence type="ECO:0000259" key="5">
    <source>
        <dbReference type="PROSITE" id="PS50042"/>
    </source>
</evidence>
<evidence type="ECO:0000256" key="1">
    <source>
        <dbReference type="ARBA" id="ARBA00000085"/>
    </source>
</evidence>
<comment type="caution">
    <text evidence="7">The sequence shown here is derived from an EMBL/GenBank/DDBJ whole genome shotgun (WGS) entry which is preliminary data.</text>
</comment>
<dbReference type="PANTHER" id="PTHR43065:SF48">
    <property type="entry name" value="HISTIDINE KINASE"/>
    <property type="match status" value="1"/>
</dbReference>
<dbReference type="PRINTS" id="PR00344">
    <property type="entry name" value="BCTRLSENSOR"/>
</dbReference>
<dbReference type="RefSeq" id="WP_116021838.1">
    <property type="nucleotide sequence ID" value="NZ_QTTT01000001.1"/>
</dbReference>
<dbReference type="InterPro" id="IPR018490">
    <property type="entry name" value="cNMP-bd_dom_sf"/>
</dbReference>
<dbReference type="SMART" id="SM00100">
    <property type="entry name" value="cNMP"/>
    <property type="match status" value="1"/>
</dbReference>
<evidence type="ECO:0000313" key="7">
    <source>
        <dbReference type="EMBL" id="REE96146.1"/>
    </source>
</evidence>
<dbReference type="SUPFAM" id="SSF55874">
    <property type="entry name" value="ATPase domain of HSP90 chaperone/DNA topoisomerase II/histidine kinase"/>
    <property type="match status" value="1"/>
</dbReference>
<dbReference type="PROSITE" id="PS00888">
    <property type="entry name" value="CNMP_BINDING_1"/>
    <property type="match status" value="1"/>
</dbReference>
<dbReference type="Proteomes" id="UP000256661">
    <property type="component" value="Unassembled WGS sequence"/>
</dbReference>
<gene>
    <name evidence="7" type="ORF">DFJ69_1571</name>
</gene>
<dbReference type="Pfam" id="PF02518">
    <property type="entry name" value="HATPase_c"/>
    <property type="match status" value="1"/>
</dbReference>
<keyword evidence="3" id="KW-0808">Transferase</keyword>
<accession>A0A3D9SJQ9</accession>
<reference evidence="7 8" key="1">
    <citation type="submission" date="2018-08" db="EMBL/GenBank/DDBJ databases">
        <title>Sequencing the genomes of 1000 actinobacteria strains.</title>
        <authorList>
            <person name="Klenk H.-P."/>
        </authorList>
    </citation>
    <scope>NUCLEOTIDE SEQUENCE [LARGE SCALE GENOMIC DNA]</scope>
    <source>
        <strain evidence="7 8">DSM 43927</strain>
    </source>
</reference>
<dbReference type="InterPro" id="IPR004358">
    <property type="entry name" value="Sig_transdc_His_kin-like_C"/>
</dbReference>
<dbReference type="SUPFAM" id="SSF51206">
    <property type="entry name" value="cAMP-binding domain-like"/>
    <property type="match status" value="1"/>
</dbReference>
<feature type="domain" description="Cyclic nucleotide-binding" evidence="5">
    <location>
        <begin position="14"/>
        <end position="121"/>
    </location>
</feature>
<dbReference type="CDD" id="cd00038">
    <property type="entry name" value="CAP_ED"/>
    <property type="match status" value="1"/>
</dbReference>
<dbReference type="Gene3D" id="3.30.565.10">
    <property type="entry name" value="Histidine kinase-like ATPase, C-terminal domain"/>
    <property type="match status" value="1"/>
</dbReference>
<dbReference type="AlphaFoldDB" id="A0A3D9SJQ9"/>
<keyword evidence="8" id="KW-1185">Reference proteome</keyword>
<evidence type="ECO:0000256" key="2">
    <source>
        <dbReference type="ARBA" id="ARBA00012438"/>
    </source>
</evidence>
<evidence type="ECO:0000256" key="4">
    <source>
        <dbReference type="ARBA" id="ARBA00023012"/>
    </source>
</evidence>
<dbReference type="PANTHER" id="PTHR43065">
    <property type="entry name" value="SENSOR HISTIDINE KINASE"/>
    <property type="match status" value="1"/>
</dbReference>
<protein>
    <recommendedName>
        <fullName evidence="2">histidine kinase</fullName>
        <ecNumber evidence="2">2.7.13.3</ecNumber>
    </recommendedName>
</protein>
<keyword evidence="4" id="KW-0902">Two-component regulatory system</keyword>
<dbReference type="PROSITE" id="PS50109">
    <property type="entry name" value="HIS_KIN"/>
    <property type="match status" value="1"/>
</dbReference>
<organism evidence="7 8">
    <name type="scientific">Thermomonospora umbrina</name>
    <dbReference type="NCBI Taxonomy" id="111806"/>
    <lineage>
        <taxon>Bacteria</taxon>
        <taxon>Bacillati</taxon>
        <taxon>Actinomycetota</taxon>
        <taxon>Actinomycetes</taxon>
        <taxon>Streptosporangiales</taxon>
        <taxon>Thermomonosporaceae</taxon>
        <taxon>Thermomonospora</taxon>
    </lineage>
</organism>
<proteinExistence type="predicted"/>
<keyword evidence="3" id="KW-0418">Kinase</keyword>
<dbReference type="SMART" id="SM00387">
    <property type="entry name" value="HATPase_c"/>
    <property type="match status" value="1"/>
</dbReference>
<evidence type="ECO:0000256" key="3">
    <source>
        <dbReference type="ARBA" id="ARBA00022777"/>
    </source>
</evidence>
<sequence>MQKITVDELRPLFLFEKLSDEQLAVLAEYGHVEEYDAGVEVCRQGDPAEVFYVLLDGEIALTKNIQGHEVELTRSSTPSVYGGATQAYMGDRIEQRYGGALRTTRPSRLFALPARKFSHIVHEWFPMAIHLLEGLFFGMSNIKALVDQRERLTALGTITAGLTHELNNPAAAASRANAELGERLIAAQKRLAELAAHGVDCDRLGELVLTQERLAKRTAQTAARSPLEVSDAEDGLGDVLGDLGVEEAWELAPALVAAGFEAEDVEEVAELVGPGHLPLAMRWLAGVLEISQLQHEIGDAMTRITALLGSARQYSQLDRAPGQTADLRELLDSTLTMLKRKIGDGVRVDTDYAPDLPRIPVYAAELNQVWTNLIDNALYAMGGSGTLTVRTGREGDRLLVEIGDTGPGIPEEHLERIFTPFFTTKPVGEGTGLGLDISWRIVVGRHDGDIRVLSQPGDTRFQVLLPVTP</sequence>
<feature type="domain" description="Histidine kinase" evidence="6">
    <location>
        <begin position="303"/>
        <end position="469"/>
    </location>
</feature>
<dbReference type="InterPro" id="IPR000595">
    <property type="entry name" value="cNMP-bd_dom"/>
</dbReference>
<dbReference type="InterPro" id="IPR036890">
    <property type="entry name" value="HATPase_C_sf"/>
</dbReference>
<dbReference type="GO" id="GO:0004673">
    <property type="term" value="F:protein histidine kinase activity"/>
    <property type="evidence" value="ECO:0007669"/>
    <property type="project" value="UniProtKB-EC"/>
</dbReference>
<name>A0A3D9SJQ9_9ACTN</name>
<dbReference type="InterPro" id="IPR014710">
    <property type="entry name" value="RmlC-like_jellyroll"/>
</dbReference>
<dbReference type="InterPro" id="IPR003594">
    <property type="entry name" value="HATPase_dom"/>
</dbReference>
<dbReference type="GO" id="GO:0000160">
    <property type="term" value="P:phosphorelay signal transduction system"/>
    <property type="evidence" value="ECO:0007669"/>
    <property type="project" value="UniProtKB-KW"/>
</dbReference>
<dbReference type="InterPro" id="IPR018488">
    <property type="entry name" value="cNMP-bd_CS"/>
</dbReference>
<dbReference type="InterPro" id="IPR005467">
    <property type="entry name" value="His_kinase_dom"/>
</dbReference>
<dbReference type="PROSITE" id="PS50042">
    <property type="entry name" value="CNMP_BINDING_3"/>
    <property type="match status" value="1"/>
</dbReference>
<evidence type="ECO:0000313" key="8">
    <source>
        <dbReference type="Proteomes" id="UP000256661"/>
    </source>
</evidence>
<dbReference type="Pfam" id="PF00027">
    <property type="entry name" value="cNMP_binding"/>
    <property type="match status" value="1"/>
</dbReference>
<dbReference type="EC" id="2.7.13.3" evidence="2"/>
<dbReference type="Gene3D" id="1.10.287.130">
    <property type="match status" value="1"/>
</dbReference>
<dbReference type="Gene3D" id="2.60.120.10">
    <property type="entry name" value="Jelly Rolls"/>
    <property type="match status" value="1"/>
</dbReference>
<dbReference type="OrthoDB" id="1931120at2"/>